<comment type="caution">
    <text evidence="1">The sequence shown here is derived from an EMBL/GenBank/DDBJ whole genome shotgun (WGS) entry which is preliminary data.</text>
</comment>
<accession>A0ACA9L7T7</accession>
<dbReference type="EMBL" id="CAJVPW010002914">
    <property type="protein sequence ID" value="CAG8515362.1"/>
    <property type="molecule type" value="Genomic_DNA"/>
</dbReference>
<proteinExistence type="predicted"/>
<organism evidence="1 2">
    <name type="scientific">Cetraspora pellucida</name>
    <dbReference type="NCBI Taxonomy" id="1433469"/>
    <lineage>
        <taxon>Eukaryota</taxon>
        <taxon>Fungi</taxon>
        <taxon>Fungi incertae sedis</taxon>
        <taxon>Mucoromycota</taxon>
        <taxon>Glomeromycotina</taxon>
        <taxon>Glomeromycetes</taxon>
        <taxon>Diversisporales</taxon>
        <taxon>Gigasporaceae</taxon>
        <taxon>Cetraspora</taxon>
    </lineage>
</organism>
<name>A0ACA9L7T7_9GLOM</name>
<keyword evidence="2" id="KW-1185">Reference proteome</keyword>
<evidence type="ECO:0000313" key="2">
    <source>
        <dbReference type="Proteomes" id="UP000789366"/>
    </source>
</evidence>
<protein>
    <submittedName>
        <fullName evidence="1">18_t:CDS:1</fullName>
    </submittedName>
</protein>
<evidence type="ECO:0000313" key="1">
    <source>
        <dbReference type="EMBL" id="CAG8515362.1"/>
    </source>
</evidence>
<gene>
    <name evidence="1" type="ORF">SPELUC_LOCUS3672</name>
</gene>
<sequence>MPYLFILLVTSLKTQLEYRIQFSTWSGVIQNSQFETSAVLFDKNLNVGQKF</sequence>
<reference evidence="1" key="1">
    <citation type="submission" date="2021-06" db="EMBL/GenBank/DDBJ databases">
        <authorList>
            <person name="Kallberg Y."/>
            <person name="Tangrot J."/>
            <person name="Rosling A."/>
        </authorList>
    </citation>
    <scope>NUCLEOTIDE SEQUENCE</scope>
    <source>
        <strain evidence="1">28 12/20/2015</strain>
    </source>
</reference>
<dbReference type="Proteomes" id="UP000789366">
    <property type="component" value="Unassembled WGS sequence"/>
</dbReference>